<evidence type="ECO:0000259" key="2">
    <source>
        <dbReference type="PROSITE" id="PS51545"/>
    </source>
</evidence>
<dbReference type="GO" id="GO:0048015">
    <property type="term" value="P:phosphatidylinositol-mediated signaling"/>
    <property type="evidence" value="ECO:0007669"/>
    <property type="project" value="TreeGrafter"/>
</dbReference>
<dbReference type="GO" id="GO:0000045">
    <property type="term" value="P:autophagosome assembly"/>
    <property type="evidence" value="ECO:0007669"/>
    <property type="project" value="TreeGrafter"/>
</dbReference>
<feature type="non-terminal residue" evidence="3">
    <location>
        <position position="1"/>
    </location>
</feature>
<dbReference type="PANTHER" id="PTHR10048">
    <property type="entry name" value="PHOSPHATIDYLINOSITOL KINASE"/>
    <property type="match status" value="1"/>
</dbReference>
<feature type="non-terminal residue" evidence="3">
    <location>
        <position position="138"/>
    </location>
</feature>
<dbReference type="SMART" id="SM00145">
    <property type="entry name" value="PI3Ka"/>
    <property type="match status" value="1"/>
</dbReference>
<evidence type="ECO:0000313" key="4">
    <source>
        <dbReference type="Proteomes" id="UP000663868"/>
    </source>
</evidence>
<dbReference type="Pfam" id="PF00613">
    <property type="entry name" value="PI3Ka"/>
    <property type="match status" value="1"/>
</dbReference>
<dbReference type="Proteomes" id="UP000663868">
    <property type="component" value="Unassembled WGS sequence"/>
</dbReference>
<dbReference type="PROSITE" id="PS51545">
    <property type="entry name" value="PIK_HELICAL"/>
    <property type="match status" value="1"/>
</dbReference>
<dbReference type="InterPro" id="IPR016024">
    <property type="entry name" value="ARM-type_fold"/>
</dbReference>
<evidence type="ECO:0000256" key="1">
    <source>
        <dbReference type="SAM" id="MobiDB-lite"/>
    </source>
</evidence>
<comment type="caution">
    <text evidence="3">The sequence shown here is derived from an EMBL/GenBank/DDBJ whole genome shotgun (WGS) entry which is preliminary data.</text>
</comment>
<dbReference type="AlphaFoldDB" id="A0A820NA25"/>
<dbReference type="GO" id="GO:0005777">
    <property type="term" value="C:peroxisome"/>
    <property type="evidence" value="ECO:0007669"/>
    <property type="project" value="TreeGrafter"/>
</dbReference>
<feature type="region of interest" description="Disordered" evidence="1">
    <location>
        <begin position="119"/>
        <end position="138"/>
    </location>
</feature>
<dbReference type="GO" id="GO:0000407">
    <property type="term" value="C:phagophore assembly site"/>
    <property type="evidence" value="ECO:0007669"/>
    <property type="project" value="TreeGrafter"/>
</dbReference>
<dbReference type="SUPFAM" id="SSF48371">
    <property type="entry name" value="ARM repeat"/>
    <property type="match status" value="1"/>
</dbReference>
<dbReference type="InterPro" id="IPR042236">
    <property type="entry name" value="PI3K_accessory_sf"/>
</dbReference>
<name>A0A820NA25_9BILA</name>
<protein>
    <recommendedName>
        <fullName evidence="2">PIK helical domain-containing protein</fullName>
    </recommendedName>
</protein>
<proteinExistence type="predicted"/>
<feature type="compositionally biased region" description="Polar residues" evidence="1">
    <location>
        <begin position="121"/>
        <end position="138"/>
    </location>
</feature>
<dbReference type="EMBL" id="CAJOBB010022449">
    <property type="protein sequence ID" value="CAF4384814.1"/>
    <property type="molecule type" value="Genomic_DNA"/>
</dbReference>
<sequence>WKFRFFLSKHKKALAKFLQCVHWDKEEEVKQALDLLQQWVTMDTEDALELLGPSYHHPKVRSYAVSRLRQAPDDDLLLYLLQLVQALRYERHDLINAEVVESVVDEQMSSNGVYENFANAMGQSESQSNDLTKSSIPE</sequence>
<dbReference type="PANTHER" id="PTHR10048:SF7">
    <property type="entry name" value="PHOSPHATIDYLINOSITOL 3-KINASE CATALYTIC SUBUNIT TYPE 3"/>
    <property type="match status" value="1"/>
</dbReference>
<dbReference type="GO" id="GO:0005768">
    <property type="term" value="C:endosome"/>
    <property type="evidence" value="ECO:0007669"/>
    <property type="project" value="TreeGrafter"/>
</dbReference>
<dbReference type="InterPro" id="IPR015433">
    <property type="entry name" value="PI3/4_kinase"/>
</dbReference>
<dbReference type="Gene3D" id="1.25.40.70">
    <property type="entry name" value="Phosphatidylinositol 3-kinase, accessory domain (PIK)"/>
    <property type="match status" value="1"/>
</dbReference>
<dbReference type="GO" id="GO:0034271">
    <property type="term" value="C:phosphatidylinositol 3-kinase complex, class III, type I"/>
    <property type="evidence" value="ECO:0007669"/>
    <property type="project" value="TreeGrafter"/>
</dbReference>
<evidence type="ECO:0000313" key="3">
    <source>
        <dbReference type="EMBL" id="CAF4384814.1"/>
    </source>
</evidence>
<gene>
    <name evidence="3" type="ORF">KXQ929_LOCUS50119</name>
</gene>
<accession>A0A820NA25</accession>
<feature type="domain" description="PIK helical" evidence="2">
    <location>
        <begin position="1"/>
        <end position="138"/>
    </location>
</feature>
<dbReference type="GO" id="GO:0034272">
    <property type="term" value="C:phosphatidylinositol 3-kinase complex, class III, type II"/>
    <property type="evidence" value="ECO:0007669"/>
    <property type="project" value="TreeGrafter"/>
</dbReference>
<dbReference type="GO" id="GO:0016303">
    <property type="term" value="F:1-phosphatidylinositol-3-kinase activity"/>
    <property type="evidence" value="ECO:0007669"/>
    <property type="project" value="TreeGrafter"/>
</dbReference>
<dbReference type="GO" id="GO:0006897">
    <property type="term" value="P:endocytosis"/>
    <property type="evidence" value="ECO:0007669"/>
    <property type="project" value="TreeGrafter"/>
</dbReference>
<organism evidence="3 4">
    <name type="scientific">Adineta steineri</name>
    <dbReference type="NCBI Taxonomy" id="433720"/>
    <lineage>
        <taxon>Eukaryota</taxon>
        <taxon>Metazoa</taxon>
        <taxon>Spiralia</taxon>
        <taxon>Gnathifera</taxon>
        <taxon>Rotifera</taxon>
        <taxon>Eurotatoria</taxon>
        <taxon>Bdelloidea</taxon>
        <taxon>Adinetida</taxon>
        <taxon>Adinetidae</taxon>
        <taxon>Adineta</taxon>
    </lineage>
</organism>
<dbReference type="InterPro" id="IPR001263">
    <property type="entry name" value="PI3K_accessory_dom"/>
</dbReference>
<reference evidence="3" key="1">
    <citation type="submission" date="2021-02" db="EMBL/GenBank/DDBJ databases">
        <authorList>
            <person name="Nowell W R."/>
        </authorList>
    </citation>
    <scope>NUCLEOTIDE SEQUENCE</scope>
</reference>